<sequence length="120" mass="13227">MCRCGVIRHQEWRQPQNASISSRPISKPSSRLGNDSFEWRSPPNGDLVQGIAPSTRIDVGLLLASLSHTALGHGNCRHLFRRQASVAKSRQCLLLGCIQTHKCPNAILRTGPFETGRVES</sequence>
<evidence type="ECO:0000256" key="1">
    <source>
        <dbReference type="SAM" id="MobiDB-lite"/>
    </source>
</evidence>
<name>A0A3S5BJF4_9PLAT</name>
<dbReference type="AlphaFoldDB" id="A0A3S5BJF4"/>
<dbReference type="Proteomes" id="UP000784294">
    <property type="component" value="Unassembled WGS sequence"/>
</dbReference>
<feature type="region of interest" description="Disordered" evidence="1">
    <location>
        <begin position="15"/>
        <end position="41"/>
    </location>
</feature>
<organism evidence="2 3">
    <name type="scientific">Protopolystoma xenopodis</name>
    <dbReference type="NCBI Taxonomy" id="117903"/>
    <lineage>
        <taxon>Eukaryota</taxon>
        <taxon>Metazoa</taxon>
        <taxon>Spiralia</taxon>
        <taxon>Lophotrochozoa</taxon>
        <taxon>Platyhelminthes</taxon>
        <taxon>Monogenea</taxon>
        <taxon>Polyopisthocotylea</taxon>
        <taxon>Polystomatidea</taxon>
        <taxon>Polystomatidae</taxon>
        <taxon>Protopolystoma</taxon>
    </lineage>
</organism>
<reference evidence="2" key="1">
    <citation type="submission" date="2018-11" db="EMBL/GenBank/DDBJ databases">
        <authorList>
            <consortium name="Pathogen Informatics"/>
        </authorList>
    </citation>
    <scope>NUCLEOTIDE SEQUENCE</scope>
</reference>
<comment type="caution">
    <text evidence="2">The sequence shown here is derived from an EMBL/GenBank/DDBJ whole genome shotgun (WGS) entry which is preliminary data.</text>
</comment>
<protein>
    <submittedName>
        <fullName evidence="2">Uncharacterized protein</fullName>
    </submittedName>
</protein>
<dbReference type="EMBL" id="CAAALY010080624">
    <property type="protein sequence ID" value="VEL26491.1"/>
    <property type="molecule type" value="Genomic_DNA"/>
</dbReference>
<keyword evidence="3" id="KW-1185">Reference proteome</keyword>
<feature type="compositionally biased region" description="Low complexity" evidence="1">
    <location>
        <begin position="19"/>
        <end position="31"/>
    </location>
</feature>
<proteinExistence type="predicted"/>
<gene>
    <name evidence="2" type="ORF">PXEA_LOCUS19931</name>
</gene>
<accession>A0A3S5BJF4</accession>
<evidence type="ECO:0000313" key="2">
    <source>
        <dbReference type="EMBL" id="VEL26491.1"/>
    </source>
</evidence>
<evidence type="ECO:0000313" key="3">
    <source>
        <dbReference type="Proteomes" id="UP000784294"/>
    </source>
</evidence>